<comment type="caution">
    <text evidence="4">The sequence shown here is derived from an EMBL/GenBank/DDBJ whole genome shotgun (WGS) entry which is preliminary data.</text>
</comment>
<dbReference type="Proteomes" id="UP000318093">
    <property type="component" value="Unassembled WGS sequence"/>
</dbReference>
<protein>
    <submittedName>
        <fullName evidence="4">ABC transporter substrate-binding protein</fullName>
    </submittedName>
</protein>
<dbReference type="SUPFAM" id="SSF53822">
    <property type="entry name" value="Periplasmic binding protein-like I"/>
    <property type="match status" value="1"/>
</dbReference>
<dbReference type="PANTHER" id="PTHR30483:SF6">
    <property type="entry name" value="PERIPLASMIC BINDING PROTEIN OF ABC TRANSPORTER FOR NATURAL AMINO ACIDS"/>
    <property type="match status" value="1"/>
</dbReference>
<evidence type="ECO:0000313" key="5">
    <source>
        <dbReference type="Proteomes" id="UP000318093"/>
    </source>
</evidence>
<evidence type="ECO:0000256" key="1">
    <source>
        <dbReference type="ARBA" id="ARBA00010062"/>
    </source>
</evidence>
<dbReference type="EMBL" id="VBAN01000072">
    <property type="protein sequence ID" value="TMI84241.1"/>
    <property type="molecule type" value="Genomic_DNA"/>
</dbReference>
<accession>A0A537JL07</accession>
<dbReference type="Pfam" id="PF13458">
    <property type="entry name" value="Peripla_BP_6"/>
    <property type="match status" value="1"/>
</dbReference>
<dbReference type="InterPro" id="IPR051010">
    <property type="entry name" value="BCAA_transport"/>
</dbReference>
<dbReference type="InterPro" id="IPR028081">
    <property type="entry name" value="Leu-bd"/>
</dbReference>
<dbReference type="AlphaFoldDB" id="A0A537JL07"/>
<dbReference type="Gene3D" id="3.40.50.2300">
    <property type="match status" value="2"/>
</dbReference>
<feature type="domain" description="Leucine-binding protein" evidence="3">
    <location>
        <begin position="64"/>
        <end position="404"/>
    </location>
</feature>
<comment type="similarity">
    <text evidence="1">Belongs to the leucine-binding protein family.</text>
</comment>
<reference evidence="4 5" key="1">
    <citation type="journal article" date="2019" name="Nat. Microbiol.">
        <title>Mediterranean grassland soil C-N compound turnover is dependent on rainfall and depth, and is mediated by genomically divergent microorganisms.</title>
        <authorList>
            <person name="Diamond S."/>
            <person name="Andeer P.F."/>
            <person name="Li Z."/>
            <person name="Crits-Christoph A."/>
            <person name="Burstein D."/>
            <person name="Anantharaman K."/>
            <person name="Lane K.R."/>
            <person name="Thomas B.C."/>
            <person name="Pan C."/>
            <person name="Northen T.R."/>
            <person name="Banfield J.F."/>
        </authorList>
    </citation>
    <scope>NUCLEOTIDE SEQUENCE [LARGE SCALE GENOMIC DNA]</scope>
    <source>
        <strain evidence="4">NP_6</strain>
    </source>
</reference>
<evidence type="ECO:0000259" key="3">
    <source>
        <dbReference type="Pfam" id="PF13458"/>
    </source>
</evidence>
<organism evidence="4 5">
    <name type="scientific">Candidatus Segetimicrobium genomatis</name>
    <dbReference type="NCBI Taxonomy" id="2569760"/>
    <lineage>
        <taxon>Bacteria</taxon>
        <taxon>Bacillati</taxon>
        <taxon>Candidatus Sysuimicrobiota</taxon>
        <taxon>Candidatus Sysuimicrobiia</taxon>
        <taxon>Candidatus Sysuimicrobiales</taxon>
        <taxon>Candidatus Segetimicrobiaceae</taxon>
        <taxon>Candidatus Segetimicrobium</taxon>
    </lineage>
</organism>
<proteinExistence type="inferred from homology"/>
<dbReference type="InterPro" id="IPR028082">
    <property type="entry name" value="Peripla_BP_I"/>
</dbReference>
<gene>
    <name evidence="4" type="ORF">E6H03_02250</name>
</gene>
<evidence type="ECO:0000313" key="4">
    <source>
        <dbReference type="EMBL" id="TMI84241.1"/>
    </source>
</evidence>
<sequence>MCSIARWRPSRCPTAISSTGCWPMTPSRRRLGGGHAALAATAVLVFALTAHGAPPAGAPYELNVILPLTGGAAFLGQTEWRTLQVLERLENTRGGIQGRPIHLAVQDDQSSPQLGVQLAGQVLAKKVPVILGSTLVAICRAMAPLMKDGPVMYCFSPGIHPDEGSYVFTAGVSTHDLAQASITFFRAKGWTRLAVLTSTDATGQDAEEGILAAAALPQNQGVQVVAREHFNPQDVTVAAQIARIGAAQPQALIAWSTGAPIGTVFKGIAQSGLAIPVLTTDGNMTYPQMQQYASFIPDELYFPTSTWPAYQTLPPGRVKLAQKVFLDALQAGNMKPDRAATLAWDGPVLVVDALRHLGLDAGAGQIRDYIARLRGVAGINGIYDFKTSPQRGLTLRDAIVTRWNPSTQAWDPVSGSGGGPMK</sequence>
<name>A0A537JL07_9BACT</name>
<dbReference type="PANTHER" id="PTHR30483">
    <property type="entry name" value="LEUCINE-SPECIFIC-BINDING PROTEIN"/>
    <property type="match status" value="1"/>
</dbReference>
<keyword evidence="2" id="KW-0732">Signal</keyword>
<evidence type="ECO:0000256" key="2">
    <source>
        <dbReference type="ARBA" id="ARBA00022729"/>
    </source>
</evidence>